<dbReference type="Pfam" id="PF00620">
    <property type="entry name" value="RhoGAP"/>
    <property type="match status" value="2"/>
</dbReference>
<dbReference type="PANTHER" id="PTHR46184">
    <property type="entry name" value="UNCONVENTIONAL MYOSIN-IXB-LIKE PROTEIN"/>
    <property type="match status" value="1"/>
</dbReference>
<dbReference type="InterPro" id="IPR000198">
    <property type="entry name" value="RhoGAP_dom"/>
</dbReference>
<comment type="caution">
    <text evidence="5">The sequence shown here is derived from an EMBL/GenBank/DDBJ whole genome shotgun (WGS) entry which is preliminary data.</text>
</comment>
<dbReference type="InterPro" id="IPR008936">
    <property type="entry name" value="Rho_GTPase_activation_prot"/>
</dbReference>
<dbReference type="GO" id="GO:0005524">
    <property type="term" value="F:ATP binding"/>
    <property type="evidence" value="ECO:0007669"/>
    <property type="project" value="TreeGrafter"/>
</dbReference>
<feature type="region of interest" description="Disordered" evidence="3">
    <location>
        <begin position="451"/>
        <end position="493"/>
    </location>
</feature>
<dbReference type="GO" id="GO:0030048">
    <property type="term" value="P:actin filament-based movement"/>
    <property type="evidence" value="ECO:0007669"/>
    <property type="project" value="TreeGrafter"/>
</dbReference>
<dbReference type="GO" id="GO:0000146">
    <property type="term" value="F:microfilament motor activity"/>
    <property type="evidence" value="ECO:0007669"/>
    <property type="project" value="InterPro"/>
</dbReference>
<dbReference type="SMART" id="SM00324">
    <property type="entry name" value="RhoGAP"/>
    <property type="match status" value="1"/>
</dbReference>
<feature type="domain" description="Rho-GAP" evidence="4">
    <location>
        <begin position="120"/>
        <end position="591"/>
    </location>
</feature>
<dbReference type="PANTHER" id="PTHR46184:SF2">
    <property type="entry name" value="UNCONVENTIONAL MYOSIN-IXB"/>
    <property type="match status" value="1"/>
</dbReference>
<dbReference type="SUPFAM" id="SSF48350">
    <property type="entry name" value="GTPase activation domain, GAP"/>
    <property type="match status" value="1"/>
</dbReference>
<dbReference type="GO" id="GO:0051015">
    <property type="term" value="F:actin filament binding"/>
    <property type="evidence" value="ECO:0007669"/>
    <property type="project" value="TreeGrafter"/>
</dbReference>
<dbReference type="InterPro" id="IPR046349">
    <property type="entry name" value="C1-like_sf"/>
</dbReference>
<dbReference type="InterPro" id="IPR046987">
    <property type="entry name" value="Myo9"/>
</dbReference>
<dbReference type="AlphaFoldDB" id="A0A8T2MXB2"/>
<evidence type="ECO:0000256" key="3">
    <source>
        <dbReference type="SAM" id="MobiDB-lite"/>
    </source>
</evidence>
<feature type="region of interest" description="Disordered" evidence="3">
    <location>
        <begin position="344"/>
        <end position="402"/>
    </location>
</feature>
<keyword evidence="6" id="KW-1185">Reference proteome</keyword>
<protein>
    <recommendedName>
        <fullName evidence="4">Rho-GAP domain-containing protein</fullName>
    </recommendedName>
</protein>
<dbReference type="GO" id="GO:0005737">
    <property type="term" value="C:cytoplasm"/>
    <property type="evidence" value="ECO:0007669"/>
    <property type="project" value="UniProtKB-SubCell"/>
</dbReference>
<gene>
    <name evidence="5" type="ORF">JZ751_015517</name>
</gene>
<proteinExistence type="predicted"/>
<dbReference type="GO" id="GO:0016887">
    <property type="term" value="F:ATP hydrolysis activity"/>
    <property type="evidence" value="ECO:0007669"/>
    <property type="project" value="TreeGrafter"/>
</dbReference>
<feature type="compositionally biased region" description="Low complexity" evidence="3">
    <location>
        <begin position="364"/>
        <end position="375"/>
    </location>
</feature>
<dbReference type="PROSITE" id="PS50238">
    <property type="entry name" value="RHOGAP"/>
    <property type="match status" value="1"/>
</dbReference>
<feature type="compositionally biased region" description="Basic and acidic residues" evidence="3">
    <location>
        <begin position="473"/>
        <end position="493"/>
    </location>
</feature>
<dbReference type="SUPFAM" id="SSF57889">
    <property type="entry name" value="Cysteine-rich domain"/>
    <property type="match status" value="1"/>
</dbReference>
<comment type="subcellular location">
    <subcellularLocation>
        <location evidence="1">Cytoplasm</location>
    </subcellularLocation>
</comment>
<reference evidence="5" key="1">
    <citation type="thesis" date="2021" institute="BYU ScholarsArchive" country="Provo, UT, USA">
        <title>Applications of and Algorithms for Genome Assembly and Genomic Analyses with an Emphasis on Marine Teleosts.</title>
        <authorList>
            <person name="Pickett B.D."/>
        </authorList>
    </citation>
    <scope>NUCLEOTIDE SEQUENCE</scope>
    <source>
        <strain evidence="5">HI-2016</strain>
    </source>
</reference>
<dbReference type="Gene3D" id="1.10.555.10">
    <property type="entry name" value="Rho GTPase activation protein"/>
    <property type="match status" value="2"/>
</dbReference>
<dbReference type="OrthoDB" id="10055605at2759"/>
<dbReference type="GO" id="GO:0005096">
    <property type="term" value="F:GTPase activator activity"/>
    <property type="evidence" value="ECO:0007669"/>
    <property type="project" value="InterPro"/>
</dbReference>
<dbReference type="GO" id="GO:0072673">
    <property type="term" value="P:lamellipodium morphogenesis"/>
    <property type="evidence" value="ECO:0007669"/>
    <property type="project" value="TreeGrafter"/>
</dbReference>
<dbReference type="Proteomes" id="UP000824540">
    <property type="component" value="Unassembled WGS sequence"/>
</dbReference>
<evidence type="ECO:0000313" key="5">
    <source>
        <dbReference type="EMBL" id="KAG9332226.1"/>
    </source>
</evidence>
<dbReference type="GO" id="GO:0001726">
    <property type="term" value="C:ruffle"/>
    <property type="evidence" value="ECO:0007669"/>
    <property type="project" value="TreeGrafter"/>
</dbReference>
<dbReference type="GO" id="GO:0030027">
    <property type="term" value="C:lamellipodium"/>
    <property type="evidence" value="ECO:0007669"/>
    <property type="project" value="TreeGrafter"/>
</dbReference>
<evidence type="ECO:0000256" key="2">
    <source>
        <dbReference type="ARBA" id="ARBA00022490"/>
    </source>
</evidence>
<organism evidence="5 6">
    <name type="scientific">Albula glossodonta</name>
    <name type="common">roundjaw bonefish</name>
    <dbReference type="NCBI Taxonomy" id="121402"/>
    <lineage>
        <taxon>Eukaryota</taxon>
        <taxon>Metazoa</taxon>
        <taxon>Chordata</taxon>
        <taxon>Craniata</taxon>
        <taxon>Vertebrata</taxon>
        <taxon>Euteleostomi</taxon>
        <taxon>Actinopterygii</taxon>
        <taxon>Neopterygii</taxon>
        <taxon>Teleostei</taxon>
        <taxon>Albuliformes</taxon>
        <taxon>Albulidae</taxon>
        <taxon>Albula</taxon>
    </lineage>
</organism>
<dbReference type="GO" id="GO:0005884">
    <property type="term" value="C:actin filament"/>
    <property type="evidence" value="ECO:0007669"/>
    <property type="project" value="TreeGrafter"/>
</dbReference>
<sequence>MWVRAGSHKPQIRYKGLMKNYQDKVASLAGQKKKTEVQLVINLFQSVLDGFIRGEMKREEAEPSKENILDHTLSTYQVNIMQSCDQCGSYIWGMEKAFMCCCTYLSISPCYHPPYDGDSSSLQFGVRVCLLTSSSSPVPTIIEKMLGHVEMNGLYVEGIYRKAGSASRARELHQLLDSDLQSVCLEDYPIHTITSLVKKWLRELPEPLMTFSHYSQFLRATGESAHPVQVGEGQVSLHTLHRCGGTGESAHPVQVGEGQVGEGQVSLHTLHRCGGTGESAHPAQVGEGQVSLHTLHRCGGTGESAHPVQVGEGQVSLHTLHRWGGTGESAHPAQVGEGQVSLHTLHRCGGTGGGGTGESAHPAQVGEGQVGEGQVSLHTLHKCGGTGESAHPAQVGEGQVGEGQVSLHTLHRWGGTGESAHPAQVGEGQVSLHTLHRWGGTGVEGQVSLHTLHRCGGTGGGVTGESAHPAQVGDRERGTERDGGREKEEKLPEKSDRLRAVYRLLEQLPPAHFNTLERLFFHLVINDLLLLHIRVAKQEVHNRMSPSSLAIVFAPCLLRSPDNSDPFMSMADVGKTTMCVEMVINEQVKHYNEKMEEIEQLELAEALAVKQLRLRRQNTVCDY</sequence>
<dbReference type="EMBL" id="JAFBMS010000249">
    <property type="protein sequence ID" value="KAG9332226.1"/>
    <property type="molecule type" value="Genomic_DNA"/>
</dbReference>
<name>A0A8T2MXB2_9TELE</name>
<evidence type="ECO:0000313" key="6">
    <source>
        <dbReference type="Proteomes" id="UP000824540"/>
    </source>
</evidence>
<evidence type="ECO:0000256" key="1">
    <source>
        <dbReference type="ARBA" id="ARBA00004496"/>
    </source>
</evidence>
<accession>A0A8T2MXB2</accession>
<dbReference type="GO" id="GO:0035556">
    <property type="term" value="P:intracellular signal transduction"/>
    <property type="evidence" value="ECO:0007669"/>
    <property type="project" value="InterPro"/>
</dbReference>
<keyword evidence="2" id="KW-0963">Cytoplasm</keyword>
<evidence type="ECO:0000259" key="4">
    <source>
        <dbReference type="PROSITE" id="PS50238"/>
    </source>
</evidence>